<protein>
    <submittedName>
        <fullName evidence="1">Uncharacterized protein</fullName>
    </submittedName>
</protein>
<sequence>MTIHEHYEATLAPGSAVPTLLCGHCQSTLSRARMFANDGDNRFDIACQIVALCPADDCGALNCCDAAMAKLDNPQSAMQIAS</sequence>
<evidence type="ECO:0000313" key="2">
    <source>
        <dbReference type="Proteomes" id="UP000199675"/>
    </source>
</evidence>
<dbReference type="OrthoDB" id="6370030at2"/>
<dbReference type="EMBL" id="FNNE01000011">
    <property type="protein sequence ID" value="SDX58477.1"/>
    <property type="molecule type" value="Genomic_DNA"/>
</dbReference>
<name>A0A1H3CWH5_9GAMM</name>
<dbReference type="AlphaFoldDB" id="A0A1H3CWH5"/>
<evidence type="ECO:0000313" key="1">
    <source>
        <dbReference type="EMBL" id="SDX58477.1"/>
    </source>
</evidence>
<proteinExistence type="predicted"/>
<dbReference type="STRING" id="488533.SAMN04487960_11154"/>
<reference evidence="1 2" key="1">
    <citation type="submission" date="2016-10" db="EMBL/GenBank/DDBJ databases">
        <authorList>
            <person name="de Groot N.N."/>
        </authorList>
    </citation>
    <scope>NUCLEOTIDE SEQUENCE [LARGE SCALE GENOMIC DNA]</scope>
    <source>
        <strain evidence="1 2">CGMCC 1.7059</strain>
    </source>
</reference>
<dbReference type="RefSeq" id="WP_091816758.1">
    <property type="nucleotide sequence ID" value="NZ_FNNE01000011.1"/>
</dbReference>
<organism evidence="1 2">
    <name type="scientific">Marinobacter mobilis</name>
    <dbReference type="NCBI Taxonomy" id="488533"/>
    <lineage>
        <taxon>Bacteria</taxon>
        <taxon>Pseudomonadati</taxon>
        <taxon>Pseudomonadota</taxon>
        <taxon>Gammaproteobacteria</taxon>
        <taxon>Pseudomonadales</taxon>
        <taxon>Marinobacteraceae</taxon>
        <taxon>Marinobacter</taxon>
    </lineage>
</organism>
<gene>
    <name evidence="1" type="ORF">SAMN04487960_11154</name>
</gene>
<keyword evidence="2" id="KW-1185">Reference proteome</keyword>
<accession>A0A1H3CWH5</accession>
<dbReference type="Proteomes" id="UP000199675">
    <property type="component" value="Unassembled WGS sequence"/>
</dbReference>